<keyword evidence="2" id="KW-0472">Membrane</keyword>
<dbReference type="AlphaFoldDB" id="A0A4P6JS09"/>
<reference evidence="3 4" key="1">
    <citation type="submission" date="2019-01" db="EMBL/GenBank/DDBJ databases">
        <title>Ktedonosporobacter rubrisoli SCAWS-G2.</title>
        <authorList>
            <person name="Huang Y."/>
            <person name="Yan B."/>
        </authorList>
    </citation>
    <scope>NUCLEOTIDE SEQUENCE [LARGE SCALE GENOMIC DNA]</scope>
    <source>
        <strain evidence="3 4">SCAWS-G2</strain>
    </source>
</reference>
<dbReference type="InterPro" id="IPR028994">
    <property type="entry name" value="Integrin_alpha_N"/>
</dbReference>
<dbReference type="SUPFAM" id="SSF69318">
    <property type="entry name" value="Integrin alpha N-terminal domain"/>
    <property type="match status" value="1"/>
</dbReference>
<evidence type="ECO:0000256" key="2">
    <source>
        <dbReference type="SAM" id="Phobius"/>
    </source>
</evidence>
<dbReference type="Proteomes" id="UP000290365">
    <property type="component" value="Chromosome"/>
</dbReference>
<evidence type="ECO:0000313" key="3">
    <source>
        <dbReference type="EMBL" id="QBD78115.1"/>
    </source>
</evidence>
<accession>A0A4P6JS09</accession>
<feature type="region of interest" description="Disordered" evidence="1">
    <location>
        <begin position="1"/>
        <end position="36"/>
    </location>
</feature>
<dbReference type="KEGG" id="kbs:EPA93_19785"/>
<evidence type="ECO:0008006" key="5">
    <source>
        <dbReference type="Google" id="ProtNLM"/>
    </source>
</evidence>
<name>A0A4P6JS09_KTERU</name>
<keyword evidence="4" id="KW-1185">Reference proteome</keyword>
<dbReference type="EMBL" id="CP035758">
    <property type="protein sequence ID" value="QBD78115.1"/>
    <property type="molecule type" value="Genomic_DNA"/>
</dbReference>
<keyword evidence="2" id="KW-0812">Transmembrane</keyword>
<sequence length="243" mass="26953">MQYYQAPHPPRTLRASRVSQAAAPTTRPAQVDTEEENSLMQGADLGYDVVPFPRSAIRYTTTRPASTRQAPDTLNVIVRRRSRNQPPTPAPTTRHRRSVHPLFYMGSGMLLLLLVWIAGTWVIGQWQSAQINAQYGYPRLSRCFAVVGHHDSDGHPSFFEALNLNGQVIVIELPGGDATHALTYLGPQLIGTEQDHTPVSLQFRDVNGDGKPDMVIVANGQLFPFVNDNGRFRPAKPGEQLHL</sequence>
<dbReference type="RefSeq" id="WP_129889168.1">
    <property type="nucleotide sequence ID" value="NZ_CP035758.1"/>
</dbReference>
<evidence type="ECO:0000256" key="1">
    <source>
        <dbReference type="SAM" id="MobiDB-lite"/>
    </source>
</evidence>
<organism evidence="3 4">
    <name type="scientific">Ktedonosporobacter rubrisoli</name>
    <dbReference type="NCBI Taxonomy" id="2509675"/>
    <lineage>
        <taxon>Bacteria</taxon>
        <taxon>Bacillati</taxon>
        <taxon>Chloroflexota</taxon>
        <taxon>Ktedonobacteria</taxon>
        <taxon>Ktedonobacterales</taxon>
        <taxon>Ktedonosporobacteraceae</taxon>
        <taxon>Ktedonosporobacter</taxon>
    </lineage>
</organism>
<gene>
    <name evidence="3" type="ORF">EPA93_19785</name>
</gene>
<keyword evidence="2" id="KW-1133">Transmembrane helix</keyword>
<protein>
    <recommendedName>
        <fullName evidence="5">VCBS repeat-containing protein</fullName>
    </recommendedName>
</protein>
<feature type="transmembrane region" description="Helical" evidence="2">
    <location>
        <begin position="102"/>
        <end position="124"/>
    </location>
</feature>
<proteinExistence type="predicted"/>
<dbReference type="OrthoDB" id="877328at2"/>
<evidence type="ECO:0000313" key="4">
    <source>
        <dbReference type="Proteomes" id="UP000290365"/>
    </source>
</evidence>